<protein>
    <submittedName>
        <fullName evidence="2">Uncharacterized protein</fullName>
    </submittedName>
</protein>
<reference evidence="2 3" key="1">
    <citation type="journal article" date="2015" name="Parasit. Vectors">
        <title>Draft genome of the scabies mite.</title>
        <authorList>
            <person name="Rider S.D.Jr."/>
            <person name="Morgan M.S."/>
            <person name="Arlian L.G."/>
        </authorList>
    </citation>
    <scope>NUCLEOTIDE SEQUENCE [LARGE SCALE GENOMIC DNA]</scope>
    <source>
        <strain evidence="2">Arlian Lab</strain>
    </source>
</reference>
<comment type="caution">
    <text evidence="2">The sequence shown here is derived from an EMBL/GenBank/DDBJ whole genome shotgun (WGS) entry which is preliminary data.</text>
</comment>
<sequence>MKADTFLVSPNSQSSSSSEIHASASPPNYNNHLTQAASQAHQPNNLSQSSPSSTTSSSPQNICSFLAQHHHNQSTANVFASLGHHHHTPILPILSNHSSSMASAKSSLPFKLRHKASNNQNPSRDLGHIANSVGHSLAAHLNQSMIIPIRQDSQTSTISNNDSEASNDSTTVLQSSNNLESSNENLHGIEQANNEDKIDQSIDSLLKTENFALKSELQRLATEVATLKNVLVLNHQTSSQTKSLYPSITELMSPNKPSSTPSSPKELTLEARRDRFSSIINSLSKSNHLQSHIHHNHNSKNSNNLSNRNNKTNTGNNKGNENNSSTGHSSNHSHHLSHSPPLTYSEDLDSKDLLKNVIQFRKLNDIIV</sequence>
<dbReference type="EMBL" id="JXLN01011082">
    <property type="protein sequence ID" value="KPM06742.1"/>
    <property type="molecule type" value="Genomic_DNA"/>
</dbReference>
<feature type="compositionally biased region" description="Low complexity" evidence="1">
    <location>
        <begin position="47"/>
        <end position="60"/>
    </location>
</feature>
<dbReference type="OrthoDB" id="6151507at2759"/>
<dbReference type="AlphaFoldDB" id="A0A132A707"/>
<evidence type="ECO:0000313" key="3">
    <source>
        <dbReference type="Proteomes" id="UP000616769"/>
    </source>
</evidence>
<evidence type="ECO:0000256" key="1">
    <source>
        <dbReference type="SAM" id="MobiDB-lite"/>
    </source>
</evidence>
<dbReference type="Proteomes" id="UP000616769">
    <property type="component" value="Unassembled WGS sequence"/>
</dbReference>
<feature type="compositionally biased region" description="Low complexity" evidence="1">
    <location>
        <begin position="9"/>
        <end position="27"/>
    </location>
</feature>
<organism evidence="2 3">
    <name type="scientific">Sarcoptes scabiei</name>
    <name type="common">Itch mite</name>
    <name type="synonym">Acarus scabiei</name>
    <dbReference type="NCBI Taxonomy" id="52283"/>
    <lineage>
        <taxon>Eukaryota</taxon>
        <taxon>Metazoa</taxon>
        <taxon>Ecdysozoa</taxon>
        <taxon>Arthropoda</taxon>
        <taxon>Chelicerata</taxon>
        <taxon>Arachnida</taxon>
        <taxon>Acari</taxon>
        <taxon>Acariformes</taxon>
        <taxon>Sarcoptiformes</taxon>
        <taxon>Astigmata</taxon>
        <taxon>Psoroptidia</taxon>
        <taxon>Sarcoptoidea</taxon>
        <taxon>Sarcoptidae</taxon>
        <taxon>Sarcoptinae</taxon>
        <taxon>Sarcoptes</taxon>
    </lineage>
</organism>
<feature type="region of interest" description="Disordered" evidence="1">
    <location>
        <begin position="286"/>
        <end position="344"/>
    </location>
</feature>
<feature type="region of interest" description="Disordered" evidence="1">
    <location>
        <begin position="1"/>
        <end position="60"/>
    </location>
</feature>
<feature type="compositionally biased region" description="Polar residues" evidence="1">
    <location>
        <begin position="153"/>
        <end position="174"/>
    </location>
</feature>
<proteinExistence type="predicted"/>
<gene>
    <name evidence="2" type="ORF">QR98_0052200</name>
</gene>
<feature type="compositionally biased region" description="Low complexity" evidence="1">
    <location>
        <begin position="299"/>
        <end position="330"/>
    </location>
</feature>
<dbReference type="VEuPathDB" id="VectorBase:SSCA000589"/>
<evidence type="ECO:0000313" key="2">
    <source>
        <dbReference type="EMBL" id="KPM06742.1"/>
    </source>
</evidence>
<feature type="compositionally biased region" description="Polar residues" evidence="1">
    <location>
        <begin position="28"/>
        <end position="46"/>
    </location>
</feature>
<feature type="region of interest" description="Disordered" evidence="1">
    <location>
        <begin position="153"/>
        <end position="181"/>
    </location>
</feature>
<accession>A0A132A707</accession>
<name>A0A132A707_SARSC</name>